<dbReference type="InterPro" id="IPR045087">
    <property type="entry name" value="Cu-oxidase_fam"/>
</dbReference>
<dbReference type="PROSITE" id="PS00080">
    <property type="entry name" value="MULTICOPPER_OXIDASE2"/>
    <property type="match status" value="1"/>
</dbReference>
<evidence type="ECO:0000313" key="7">
    <source>
        <dbReference type="Proteomes" id="UP000235116"/>
    </source>
</evidence>
<keyword evidence="2" id="KW-0560">Oxidoreductase</keyword>
<dbReference type="InterPro" id="IPR008972">
    <property type="entry name" value="Cupredoxin"/>
</dbReference>
<dbReference type="PANTHER" id="PTHR11709:SF2">
    <property type="entry name" value="MULTICOPPER OXIDASE LPR1"/>
    <property type="match status" value="1"/>
</dbReference>
<dbReference type="AlphaFoldDB" id="A0A2K9LG37"/>
<keyword evidence="1" id="KW-0479">Metal-binding</keyword>
<evidence type="ECO:0000313" key="6">
    <source>
        <dbReference type="EMBL" id="AUM11336.1"/>
    </source>
</evidence>
<protein>
    <submittedName>
        <fullName evidence="6">Copper oxidase</fullName>
    </submittedName>
</protein>
<dbReference type="InterPro" id="IPR002355">
    <property type="entry name" value="Cu_oxidase_Cu_BS"/>
</dbReference>
<dbReference type="InterPro" id="IPR011707">
    <property type="entry name" value="Cu-oxidase-like_N"/>
</dbReference>
<dbReference type="InterPro" id="IPR011706">
    <property type="entry name" value="Cu-oxidase_C"/>
</dbReference>
<dbReference type="PROSITE" id="PS00079">
    <property type="entry name" value="MULTICOPPER_OXIDASE1"/>
    <property type="match status" value="1"/>
</dbReference>
<feature type="domain" description="Plastocyanin-like" evidence="4">
    <location>
        <begin position="341"/>
        <end position="460"/>
    </location>
</feature>
<dbReference type="Pfam" id="PF07731">
    <property type="entry name" value="Cu-oxidase_2"/>
    <property type="match status" value="1"/>
</dbReference>
<evidence type="ECO:0000256" key="1">
    <source>
        <dbReference type="ARBA" id="ARBA00022723"/>
    </source>
</evidence>
<dbReference type="PANTHER" id="PTHR11709">
    <property type="entry name" value="MULTI-COPPER OXIDASE"/>
    <property type="match status" value="1"/>
</dbReference>
<dbReference type="CDD" id="cd13906">
    <property type="entry name" value="CuRO_3_CumA_like"/>
    <property type="match status" value="1"/>
</dbReference>
<feature type="domain" description="Plastocyanin-like" evidence="3">
    <location>
        <begin position="193"/>
        <end position="275"/>
    </location>
</feature>
<organism evidence="6 7">
    <name type="scientific">Ketobacter alkanivorans</name>
    <dbReference type="NCBI Taxonomy" id="1917421"/>
    <lineage>
        <taxon>Bacteria</taxon>
        <taxon>Pseudomonadati</taxon>
        <taxon>Pseudomonadota</taxon>
        <taxon>Gammaproteobacteria</taxon>
        <taxon>Pseudomonadales</taxon>
        <taxon>Ketobacteraceae</taxon>
        <taxon>Ketobacter</taxon>
    </lineage>
</organism>
<evidence type="ECO:0000259" key="5">
    <source>
        <dbReference type="Pfam" id="PF07732"/>
    </source>
</evidence>
<dbReference type="RefSeq" id="WP_101892676.1">
    <property type="nucleotide sequence ID" value="NZ_CP022684.1"/>
</dbReference>
<evidence type="ECO:0000256" key="2">
    <source>
        <dbReference type="ARBA" id="ARBA00023002"/>
    </source>
</evidence>
<dbReference type="Pfam" id="PF00394">
    <property type="entry name" value="Cu-oxidase"/>
    <property type="match status" value="1"/>
</dbReference>
<dbReference type="Gene3D" id="2.60.40.420">
    <property type="entry name" value="Cupredoxins - blue copper proteins"/>
    <property type="match status" value="3"/>
</dbReference>
<dbReference type="GO" id="GO:0005507">
    <property type="term" value="F:copper ion binding"/>
    <property type="evidence" value="ECO:0007669"/>
    <property type="project" value="InterPro"/>
</dbReference>
<dbReference type="KEGG" id="kak:Kalk_02340"/>
<dbReference type="PROSITE" id="PS51257">
    <property type="entry name" value="PROKAR_LIPOPROTEIN"/>
    <property type="match status" value="1"/>
</dbReference>
<dbReference type="PROSITE" id="PS51318">
    <property type="entry name" value="TAT"/>
    <property type="match status" value="1"/>
</dbReference>
<keyword evidence="7" id="KW-1185">Reference proteome</keyword>
<proteinExistence type="predicted"/>
<dbReference type="OrthoDB" id="9757546at2"/>
<dbReference type="Pfam" id="PF07732">
    <property type="entry name" value="Cu-oxidase_3"/>
    <property type="match status" value="1"/>
</dbReference>
<dbReference type="InterPro" id="IPR001117">
    <property type="entry name" value="Cu-oxidase_2nd"/>
</dbReference>
<dbReference type="EMBL" id="CP022684">
    <property type="protein sequence ID" value="AUM11336.1"/>
    <property type="molecule type" value="Genomic_DNA"/>
</dbReference>
<dbReference type="GO" id="GO:0016491">
    <property type="term" value="F:oxidoreductase activity"/>
    <property type="evidence" value="ECO:0007669"/>
    <property type="project" value="UniProtKB-KW"/>
</dbReference>
<evidence type="ECO:0000259" key="3">
    <source>
        <dbReference type="Pfam" id="PF00394"/>
    </source>
</evidence>
<reference evidence="7" key="1">
    <citation type="submission" date="2017-08" db="EMBL/GenBank/DDBJ databases">
        <title>Direct submision.</title>
        <authorList>
            <person name="Kim S.-J."/>
            <person name="Rhee S.-K."/>
        </authorList>
    </citation>
    <scope>NUCLEOTIDE SEQUENCE [LARGE SCALE GENOMIC DNA]</scope>
    <source>
        <strain evidence="7">GI5</strain>
    </source>
</reference>
<feature type="domain" description="Plastocyanin-like" evidence="5">
    <location>
        <begin position="48"/>
        <end position="157"/>
    </location>
</feature>
<dbReference type="CDD" id="cd13861">
    <property type="entry name" value="CuRO_1_CumA_like"/>
    <property type="match status" value="1"/>
</dbReference>
<name>A0A2K9LG37_9GAMM</name>
<dbReference type="InterPro" id="IPR033138">
    <property type="entry name" value="Cu_oxidase_CS"/>
</dbReference>
<gene>
    <name evidence="6" type="ORF">Kalk_02340</name>
</gene>
<dbReference type="SUPFAM" id="SSF49503">
    <property type="entry name" value="Cupredoxins"/>
    <property type="match status" value="3"/>
</dbReference>
<accession>A0A2K9LG37</accession>
<evidence type="ECO:0000259" key="4">
    <source>
        <dbReference type="Pfam" id="PF07731"/>
    </source>
</evidence>
<sequence>MPLSRRTFLGGLGSALTLSACSHIPRFSLESSAESGYDYILTAAPTPIELIPGTTTPAWCFNESFPSPTIFAKQGQEIKILFRNRLSEPTTIHWHGLRIKNEMDGVPFLTQPPIQPGEDFLYRFTPPDAGTFWYHPHVNSLTQLGKGLVGAIVVAEAEPVTFDTDLPLLLKNWHINEDGSFAPFTSPRNAFRMGTPGAWESVNGVQNPEYEVAPGALVRLRFLNVDNTVMYKITAPAHAAWIIAIDGNPIEKPTPLTQHEIGPGMRLDVAIQAPTKAGERIAIKNAKGRLLFDLLSLKTAGEAIAQPQAISPLPLNPISAPDLDNAETLNFVFEWEGAITPTNTSGKANHKFWTINRRAWEGMSAENIPAPLADLQLGKTYIFRLKNVTPHSHPIHMHGFTWTVLRSNQKKIVPYHTDTVLLQKNEMVEVAFVADNPGHWMYHCHVIEHMKTGLMGYITVK</sequence>
<dbReference type="InterPro" id="IPR006311">
    <property type="entry name" value="TAT_signal"/>
</dbReference>
<dbReference type="GO" id="GO:0030288">
    <property type="term" value="C:outer membrane-bounded periplasmic space"/>
    <property type="evidence" value="ECO:0007669"/>
    <property type="project" value="TreeGrafter"/>
</dbReference>
<dbReference type="Proteomes" id="UP000235116">
    <property type="component" value="Chromosome"/>
</dbReference>